<evidence type="ECO:0000259" key="10">
    <source>
        <dbReference type="PROSITE" id="PS51462"/>
    </source>
</evidence>
<reference evidence="11" key="1">
    <citation type="submission" date="2020-06" db="EMBL/GenBank/DDBJ databases">
        <title>Draft genome of Bugula neritina, a colonial animal packing powerful symbionts and potential medicines.</title>
        <authorList>
            <person name="Rayko M."/>
        </authorList>
    </citation>
    <scope>NUCLEOTIDE SEQUENCE [LARGE SCALE GENOMIC DNA]</scope>
    <source>
        <strain evidence="11">Kwan_BN1</strain>
    </source>
</reference>
<evidence type="ECO:0000256" key="6">
    <source>
        <dbReference type="ARBA" id="ARBA00022723"/>
    </source>
</evidence>
<dbReference type="PANTHER" id="PTHR12629:SF0">
    <property type="entry name" value="DIPHOSPHOINOSITOL-POLYPHOSPHATE DIPHOSPHATASE"/>
    <property type="match status" value="1"/>
</dbReference>
<dbReference type="GO" id="GO:1901911">
    <property type="term" value="P:adenosine 5'-(hexahydrogen pentaphosphate) catabolic process"/>
    <property type="evidence" value="ECO:0007669"/>
    <property type="project" value="TreeGrafter"/>
</dbReference>
<evidence type="ECO:0000256" key="3">
    <source>
        <dbReference type="ARBA" id="ARBA00008266"/>
    </source>
</evidence>
<dbReference type="PROSITE" id="PS51462">
    <property type="entry name" value="NUDIX"/>
    <property type="match status" value="1"/>
</dbReference>
<dbReference type="Pfam" id="PF00293">
    <property type="entry name" value="NUDIX"/>
    <property type="match status" value="1"/>
</dbReference>
<evidence type="ECO:0000256" key="2">
    <source>
        <dbReference type="ARBA" id="ARBA00004496"/>
    </source>
</evidence>
<evidence type="ECO:0000256" key="1">
    <source>
        <dbReference type="ARBA" id="ARBA00001946"/>
    </source>
</evidence>
<comment type="cofactor">
    <cofactor evidence="1">
        <name>Mg(2+)</name>
        <dbReference type="ChEBI" id="CHEBI:18420"/>
    </cofactor>
</comment>
<dbReference type="GO" id="GO:0005737">
    <property type="term" value="C:cytoplasm"/>
    <property type="evidence" value="ECO:0007669"/>
    <property type="project" value="UniProtKB-SubCell"/>
</dbReference>
<dbReference type="OrthoDB" id="2011998at2759"/>
<dbReference type="CDD" id="cd04666">
    <property type="entry name" value="NUDIX_DIPP2_like_Nudt4"/>
    <property type="match status" value="1"/>
</dbReference>
<evidence type="ECO:0000256" key="8">
    <source>
        <dbReference type="ARBA" id="ARBA00022842"/>
    </source>
</evidence>
<dbReference type="InterPro" id="IPR015797">
    <property type="entry name" value="NUDIX_hydrolase-like_dom_sf"/>
</dbReference>
<comment type="catalytic activity">
    <reaction evidence="9">
        <text>diphospho-myo-inositol polyphosphate + H2O = myo-inositol polyphosphate + phosphate.</text>
        <dbReference type="EC" id="3.6.1.52"/>
    </reaction>
</comment>
<dbReference type="SUPFAM" id="SSF55811">
    <property type="entry name" value="Nudix"/>
    <property type="match status" value="1"/>
</dbReference>
<evidence type="ECO:0000256" key="7">
    <source>
        <dbReference type="ARBA" id="ARBA00022801"/>
    </source>
</evidence>
<gene>
    <name evidence="11" type="ORF">EB796_014562</name>
</gene>
<dbReference type="GO" id="GO:0005634">
    <property type="term" value="C:nucleus"/>
    <property type="evidence" value="ECO:0007669"/>
    <property type="project" value="TreeGrafter"/>
</dbReference>
<dbReference type="GO" id="GO:0046872">
    <property type="term" value="F:metal ion binding"/>
    <property type="evidence" value="ECO:0007669"/>
    <property type="project" value="UniProtKB-KW"/>
</dbReference>
<proteinExistence type="inferred from homology"/>
<sequence length="223" mass="24937">MLSKKEKFICQALLPYIILTLQDLTGEGGLLSCSKEMVKTRGNGECTYDDQGYKRRAACVVFKNESEDQVMLITSTHYSIDQNWWIVPGGSVEKNESVAGAAIREVLEESGIKGQLLRYIGQVVNDSNMSRTWLFAMVACDELEHWDEGGPVGRQRQWFSVDVAKKLLSIYKPIQASYIELARQRKGHRCSSLEVCCHSPKQQCGSSVPPASKDCNQIPLVKS</sequence>
<evidence type="ECO:0000256" key="9">
    <source>
        <dbReference type="ARBA" id="ARBA00033994"/>
    </source>
</evidence>
<dbReference type="Gene3D" id="3.90.79.10">
    <property type="entry name" value="Nucleoside Triphosphate Pyrophosphohydrolase"/>
    <property type="match status" value="1"/>
</dbReference>
<dbReference type="InterPro" id="IPR000086">
    <property type="entry name" value="NUDIX_hydrolase_dom"/>
</dbReference>
<dbReference type="InterPro" id="IPR047198">
    <property type="entry name" value="DDP-like_NUDIX"/>
</dbReference>
<comment type="caution">
    <text evidence="11">The sequence shown here is derived from an EMBL/GenBank/DDBJ whole genome shotgun (WGS) entry which is preliminary data.</text>
</comment>
<feature type="domain" description="Nudix hydrolase" evidence="10">
    <location>
        <begin position="53"/>
        <end position="181"/>
    </location>
</feature>
<accession>A0A7J7JLA2</accession>
<comment type="subcellular location">
    <subcellularLocation>
        <location evidence="2">Cytoplasm</location>
    </subcellularLocation>
</comment>
<comment type="similarity">
    <text evidence="3">Belongs to the Nudix hydrolase family. DIPP subfamily.</text>
</comment>
<dbReference type="PANTHER" id="PTHR12629">
    <property type="entry name" value="DIPHOSPHOINOSITOL POLYPHOSPHATE PHOSPHOHYDROLASE"/>
    <property type="match status" value="1"/>
</dbReference>
<keyword evidence="12" id="KW-1185">Reference proteome</keyword>
<dbReference type="GO" id="GO:0071543">
    <property type="term" value="P:diphosphoinositol polyphosphate metabolic process"/>
    <property type="evidence" value="ECO:0007669"/>
    <property type="project" value="TreeGrafter"/>
</dbReference>
<dbReference type="GO" id="GO:0008486">
    <property type="term" value="F:diphosphoinositol-polyphosphate diphosphatase activity"/>
    <property type="evidence" value="ECO:0007669"/>
    <property type="project" value="UniProtKB-EC"/>
</dbReference>
<name>A0A7J7JLA2_BUGNE</name>
<keyword evidence="5" id="KW-0963">Cytoplasm</keyword>
<protein>
    <recommendedName>
        <fullName evidence="4">diphosphoinositol-polyphosphate diphosphatase</fullName>
        <ecNumber evidence="4">3.6.1.52</ecNumber>
    </recommendedName>
</protein>
<dbReference type="FunFam" id="3.90.79.10:FF:000002">
    <property type="entry name" value="diphosphoinositol polyphosphate phosphohydrolase 1"/>
    <property type="match status" value="1"/>
</dbReference>
<keyword evidence="6" id="KW-0479">Metal-binding</keyword>
<dbReference type="Proteomes" id="UP000593567">
    <property type="component" value="Unassembled WGS sequence"/>
</dbReference>
<evidence type="ECO:0000313" key="12">
    <source>
        <dbReference type="Proteomes" id="UP000593567"/>
    </source>
</evidence>
<dbReference type="EMBL" id="VXIV02002138">
    <property type="protein sequence ID" value="KAF6027132.1"/>
    <property type="molecule type" value="Genomic_DNA"/>
</dbReference>
<dbReference type="InterPro" id="IPR020084">
    <property type="entry name" value="NUDIX_hydrolase_CS"/>
</dbReference>
<keyword evidence="7" id="KW-0378">Hydrolase</keyword>
<evidence type="ECO:0000313" key="11">
    <source>
        <dbReference type="EMBL" id="KAF6027132.1"/>
    </source>
</evidence>
<evidence type="ECO:0000256" key="4">
    <source>
        <dbReference type="ARBA" id="ARBA00012527"/>
    </source>
</evidence>
<dbReference type="AlphaFoldDB" id="A0A7J7JLA2"/>
<dbReference type="GO" id="GO:1901907">
    <property type="term" value="P:diadenosine pentaphosphate catabolic process"/>
    <property type="evidence" value="ECO:0007669"/>
    <property type="project" value="TreeGrafter"/>
</dbReference>
<organism evidence="11 12">
    <name type="scientific">Bugula neritina</name>
    <name type="common">Brown bryozoan</name>
    <name type="synonym">Sertularia neritina</name>
    <dbReference type="NCBI Taxonomy" id="10212"/>
    <lineage>
        <taxon>Eukaryota</taxon>
        <taxon>Metazoa</taxon>
        <taxon>Spiralia</taxon>
        <taxon>Lophotrochozoa</taxon>
        <taxon>Bryozoa</taxon>
        <taxon>Gymnolaemata</taxon>
        <taxon>Cheilostomatida</taxon>
        <taxon>Flustrina</taxon>
        <taxon>Buguloidea</taxon>
        <taxon>Bugulidae</taxon>
        <taxon>Bugula</taxon>
    </lineage>
</organism>
<evidence type="ECO:0000256" key="5">
    <source>
        <dbReference type="ARBA" id="ARBA00022490"/>
    </source>
</evidence>
<dbReference type="PROSITE" id="PS00893">
    <property type="entry name" value="NUDIX_BOX"/>
    <property type="match status" value="1"/>
</dbReference>
<dbReference type="GO" id="GO:0034432">
    <property type="term" value="F:bis(5'-adenosyl)-pentaphosphatase activity"/>
    <property type="evidence" value="ECO:0007669"/>
    <property type="project" value="TreeGrafter"/>
</dbReference>
<dbReference type="GO" id="GO:0000298">
    <property type="term" value="F:endopolyphosphatase activity"/>
    <property type="evidence" value="ECO:0007669"/>
    <property type="project" value="TreeGrafter"/>
</dbReference>
<dbReference type="EC" id="3.6.1.52" evidence="4"/>
<keyword evidence="8" id="KW-0460">Magnesium</keyword>
<dbReference type="GO" id="GO:0034431">
    <property type="term" value="F:bis(5'-adenosyl)-hexaphosphatase activity"/>
    <property type="evidence" value="ECO:0007669"/>
    <property type="project" value="TreeGrafter"/>
</dbReference>
<dbReference type="GO" id="GO:1901909">
    <property type="term" value="P:diadenosine hexaphosphate catabolic process"/>
    <property type="evidence" value="ECO:0007669"/>
    <property type="project" value="TreeGrafter"/>
</dbReference>